<organism evidence="1 2">
    <name type="scientific">Anaerovorax odorimutans</name>
    <dbReference type="NCBI Taxonomy" id="109327"/>
    <lineage>
        <taxon>Bacteria</taxon>
        <taxon>Bacillati</taxon>
        <taxon>Bacillota</taxon>
        <taxon>Clostridia</taxon>
        <taxon>Peptostreptococcales</taxon>
        <taxon>Anaerovoracaceae</taxon>
        <taxon>Anaerovorax</taxon>
    </lineage>
</organism>
<proteinExistence type="predicted"/>
<evidence type="ECO:0000313" key="1">
    <source>
        <dbReference type="EMBL" id="MCQ4636153.1"/>
    </source>
</evidence>
<gene>
    <name evidence="1" type="ORF">NE619_05390</name>
</gene>
<sequence length="112" mass="12063">MNKRMKMFLTICGIVVGTGLILSIVGAALGGIGSLSRVEDRVPWISLTYGQGENQRIAAESFSSIDVDADLGQVELMEGQQFAVEVSYEKRAGVPKVSVENGILNVRPADHR</sequence>
<dbReference type="Proteomes" id="UP001524502">
    <property type="component" value="Unassembled WGS sequence"/>
</dbReference>
<comment type="caution">
    <text evidence="1">The sequence shown here is derived from an EMBL/GenBank/DDBJ whole genome shotgun (WGS) entry which is preliminary data.</text>
</comment>
<reference evidence="1 2" key="1">
    <citation type="submission" date="2022-06" db="EMBL/GenBank/DDBJ databases">
        <title>Isolation of gut microbiota from human fecal samples.</title>
        <authorList>
            <person name="Pamer E.G."/>
            <person name="Barat B."/>
            <person name="Waligurski E."/>
            <person name="Medina S."/>
            <person name="Paddock L."/>
            <person name="Mostad J."/>
        </authorList>
    </citation>
    <scope>NUCLEOTIDE SEQUENCE [LARGE SCALE GENOMIC DNA]</scope>
    <source>
        <strain evidence="1 2">SL.3.17</strain>
    </source>
</reference>
<accession>A0ABT1RLU1</accession>
<name>A0ABT1RLU1_9FIRM</name>
<dbReference type="EMBL" id="JANFXK010000004">
    <property type="protein sequence ID" value="MCQ4636153.1"/>
    <property type="molecule type" value="Genomic_DNA"/>
</dbReference>
<evidence type="ECO:0000313" key="2">
    <source>
        <dbReference type="Proteomes" id="UP001524502"/>
    </source>
</evidence>
<dbReference type="RefSeq" id="WP_256131334.1">
    <property type="nucleotide sequence ID" value="NZ_JANFXK010000004.1"/>
</dbReference>
<protein>
    <submittedName>
        <fullName evidence="1">Uncharacterized protein</fullName>
    </submittedName>
</protein>
<keyword evidence="2" id="KW-1185">Reference proteome</keyword>